<evidence type="ECO:0000313" key="2">
    <source>
        <dbReference type="Proteomes" id="UP001341840"/>
    </source>
</evidence>
<protein>
    <submittedName>
        <fullName evidence="1">Uncharacterized protein</fullName>
    </submittedName>
</protein>
<name>A0ABU6QW79_9FABA</name>
<keyword evidence="2" id="KW-1185">Reference proteome</keyword>
<organism evidence="1 2">
    <name type="scientific">Stylosanthes scabra</name>
    <dbReference type="NCBI Taxonomy" id="79078"/>
    <lineage>
        <taxon>Eukaryota</taxon>
        <taxon>Viridiplantae</taxon>
        <taxon>Streptophyta</taxon>
        <taxon>Embryophyta</taxon>
        <taxon>Tracheophyta</taxon>
        <taxon>Spermatophyta</taxon>
        <taxon>Magnoliopsida</taxon>
        <taxon>eudicotyledons</taxon>
        <taxon>Gunneridae</taxon>
        <taxon>Pentapetalae</taxon>
        <taxon>rosids</taxon>
        <taxon>fabids</taxon>
        <taxon>Fabales</taxon>
        <taxon>Fabaceae</taxon>
        <taxon>Papilionoideae</taxon>
        <taxon>50 kb inversion clade</taxon>
        <taxon>dalbergioids sensu lato</taxon>
        <taxon>Dalbergieae</taxon>
        <taxon>Pterocarpus clade</taxon>
        <taxon>Stylosanthes</taxon>
    </lineage>
</organism>
<accession>A0ABU6QW79</accession>
<proteinExistence type="predicted"/>
<dbReference type="EMBL" id="JASCZI010001904">
    <property type="protein sequence ID" value="MED6115620.1"/>
    <property type="molecule type" value="Genomic_DNA"/>
</dbReference>
<sequence length="132" mass="14780">MVDTANSEARSCDLSIQSSGGSLFSSNRNLFLAIHTLCKRLRKRAISLLSRDSIIFSIQIFRGVPSSNSVLKVNGEANQNFLAQALMHQFPKEIQSSRRGFGFPDLLPSPILILVWVADVRTRVLLLPHHMY</sequence>
<reference evidence="1 2" key="1">
    <citation type="journal article" date="2023" name="Plants (Basel)">
        <title>Bridging the Gap: Combining Genomics and Transcriptomics Approaches to Understand Stylosanthes scabra, an Orphan Legume from the Brazilian Caatinga.</title>
        <authorList>
            <person name="Ferreira-Neto J.R.C."/>
            <person name="da Silva M.D."/>
            <person name="Binneck E."/>
            <person name="de Melo N.F."/>
            <person name="da Silva R.H."/>
            <person name="de Melo A.L.T.M."/>
            <person name="Pandolfi V."/>
            <person name="Bustamante F.O."/>
            <person name="Brasileiro-Vidal A.C."/>
            <person name="Benko-Iseppon A.M."/>
        </authorList>
    </citation>
    <scope>NUCLEOTIDE SEQUENCE [LARGE SCALE GENOMIC DNA]</scope>
    <source>
        <tissue evidence="1">Leaves</tissue>
    </source>
</reference>
<gene>
    <name evidence="1" type="ORF">PIB30_092412</name>
</gene>
<comment type="caution">
    <text evidence="1">The sequence shown here is derived from an EMBL/GenBank/DDBJ whole genome shotgun (WGS) entry which is preliminary data.</text>
</comment>
<dbReference type="Proteomes" id="UP001341840">
    <property type="component" value="Unassembled WGS sequence"/>
</dbReference>
<evidence type="ECO:0000313" key="1">
    <source>
        <dbReference type="EMBL" id="MED6115620.1"/>
    </source>
</evidence>